<evidence type="ECO:0000313" key="1">
    <source>
        <dbReference type="EMBL" id="MYL53188.1"/>
    </source>
</evidence>
<accession>A0ACC7VCN7</accession>
<comment type="caution">
    <text evidence="1">The sequence shown here is derived from an EMBL/GenBank/DDBJ whole genome shotgun (WGS) entry which is preliminary data.</text>
</comment>
<dbReference type="EMBL" id="WMEU01000002">
    <property type="protein sequence ID" value="MYL53188.1"/>
    <property type="molecule type" value="Genomic_DNA"/>
</dbReference>
<dbReference type="Proteomes" id="UP000466692">
    <property type="component" value="Unassembled WGS sequence"/>
</dbReference>
<name>A0ACC7VCN7_9BACI</name>
<keyword evidence="2" id="KW-1185">Reference proteome</keyword>
<organism evidence="1 2">
    <name type="scientific">Pontibacillus yanchengensis</name>
    <dbReference type="NCBI Taxonomy" id="462910"/>
    <lineage>
        <taxon>Bacteria</taxon>
        <taxon>Bacillati</taxon>
        <taxon>Bacillota</taxon>
        <taxon>Bacilli</taxon>
        <taxon>Bacillales</taxon>
        <taxon>Bacillaceae</taxon>
        <taxon>Pontibacillus</taxon>
    </lineage>
</organism>
<evidence type="ECO:0000313" key="2">
    <source>
        <dbReference type="Proteomes" id="UP000466692"/>
    </source>
</evidence>
<sequence>MNYIIDQYGEEIKRLIFTYMKDYATTDDIFQEFLIKVYKKIGSFRREAKLRSWLYRIAINTCKDHLRSPIKRIISLNDTLFSEKEKSAEDMVILKENNLRLAANVLSLPIKYREIFVLRYYQSYSIQQISEALDVKESTVKTRISRGKSKLRQKLGGYIDE</sequence>
<reference evidence="1" key="1">
    <citation type="submission" date="2019-11" db="EMBL/GenBank/DDBJ databases">
        <title>Genome sequences of 17 halophilic strains isolated from different environments.</title>
        <authorList>
            <person name="Furrow R.E."/>
        </authorList>
    </citation>
    <scope>NUCLEOTIDE SEQUENCE</scope>
    <source>
        <strain evidence="1">22510_22_Filter</strain>
    </source>
</reference>
<proteinExistence type="predicted"/>
<protein>
    <submittedName>
        <fullName evidence="1">Sigma-70 family RNA polymerase sigma factor</fullName>
    </submittedName>
</protein>
<gene>
    <name evidence="1" type="ORF">GLW08_07530</name>
</gene>